<dbReference type="InterPro" id="IPR019422">
    <property type="entry name" value="7TM_GPCR_serpentine_rcpt_Srh"/>
</dbReference>
<name>Q9GRV0_CAEEL</name>
<organism evidence="2 3">
    <name type="scientific">Caenorhabditis elegans</name>
    <dbReference type="NCBI Taxonomy" id="6239"/>
    <lineage>
        <taxon>Eukaryota</taxon>
        <taxon>Metazoa</taxon>
        <taxon>Ecdysozoa</taxon>
        <taxon>Nematoda</taxon>
        <taxon>Chromadorea</taxon>
        <taxon>Rhabditida</taxon>
        <taxon>Rhabditina</taxon>
        <taxon>Rhabditomorpha</taxon>
        <taxon>Rhabditoidea</taxon>
        <taxon>Rhabditidae</taxon>
        <taxon>Peloderinae</taxon>
        <taxon>Caenorhabditis</taxon>
    </lineage>
</organism>
<dbReference type="InParanoid" id="Q9GRV0"/>
<dbReference type="EMBL" id="BX284605">
    <property type="protein sequence ID" value="CAC15863.1"/>
    <property type="molecule type" value="Genomic_DNA"/>
</dbReference>
<dbReference type="PhylomeDB" id="Q9GRV0"/>
<dbReference type="InterPro" id="IPR053220">
    <property type="entry name" value="Nematode_rcpt-like_serp_H"/>
</dbReference>
<evidence type="ECO:0000313" key="2">
    <source>
        <dbReference type="EMBL" id="CAC15863.1"/>
    </source>
</evidence>
<keyword evidence="1" id="KW-0812">Transmembrane</keyword>
<dbReference type="KEGG" id="cel:CELE_Y94A7B.7"/>
<feature type="transmembrane region" description="Helical" evidence="1">
    <location>
        <begin position="240"/>
        <end position="266"/>
    </location>
</feature>
<protein>
    <submittedName>
        <fullName evidence="2">Serpentine Receptor, class H</fullName>
    </submittedName>
</protein>
<dbReference type="WormBase" id="Y94A7B.7">
    <property type="protein sequence ID" value="CE26312"/>
    <property type="gene ID" value="WBGene00005507"/>
    <property type="gene designation" value="srh-303"/>
</dbReference>
<sequence>MLLDFIESPQVYSNILYITSAFSLPIHIFGGYCILYKTPVIMKSVKWSLFNLHFWSFALDLTLSLFVQPYFCSPAFAGFPLGIVQWEKRIPTDILVIYVLAIFKIVPMTIISMFENRYFVLFVKKGPWRYLRYPFLLFNYTLALALCIPVYLEAPIDQENARRVLFETHSQACKVVVDKTRIFVMNYEENIWPSLRRNALNCFVLAEIIFLGVLLRVEMNRAIKNIQSSISLDTLQKQKIFIRALNLQIAIPIAIIFIPAAIAAVLKMKSSSQQGIDNILNIITSLHGASATILMIYLQKPFRKVFLSIVCRGKQVESKNVTEMIPSRLSS</sequence>
<feature type="transmembrane region" description="Helical" evidence="1">
    <location>
        <begin position="198"/>
        <end position="219"/>
    </location>
</feature>
<dbReference type="AlphaFoldDB" id="Q9GRV0"/>
<feature type="transmembrane region" description="Helical" evidence="1">
    <location>
        <begin position="278"/>
        <end position="298"/>
    </location>
</feature>
<dbReference type="HOGENOM" id="CLU_042960_1_1_1"/>
<accession>Q9GRV0</accession>
<keyword evidence="2" id="KW-0675">Receptor</keyword>
<dbReference type="Pfam" id="PF10318">
    <property type="entry name" value="7TM_GPCR_Srh"/>
    <property type="match status" value="1"/>
</dbReference>
<dbReference type="RefSeq" id="NP_507502.1">
    <property type="nucleotide sequence ID" value="NM_075101.2"/>
</dbReference>
<dbReference type="GeneID" id="190796"/>
<dbReference type="CTD" id="190796"/>
<proteinExistence type="predicted"/>
<evidence type="ECO:0000313" key="3">
    <source>
        <dbReference type="Proteomes" id="UP000001940"/>
    </source>
</evidence>
<feature type="transmembrane region" description="Helical" evidence="1">
    <location>
        <begin position="47"/>
        <end position="71"/>
    </location>
</feature>
<dbReference type="UCSC" id="Y94A7B.7">
    <property type="organism name" value="c. elegans"/>
</dbReference>
<gene>
    <name evidence="2 4" type="primary">srh-303</name>
    <name evidence="2" type="ORF">CELE_Y94A7B.7</name>
    <name evidence="4" type="ORF">Y94A7B.7</name>
</gene>
<dbReference type="SMR" id="Q9GRV0"/>
<dbReference type="Proteomes" id="UP000001940">
    <property type="component" value="Chromosome V"/>
</dbReference>
<dbReference type="Bgee" id="WBGene00005507">
    <property type="expression patterns" value="Expressed in pharyngeal muscle cell (C elegans) and 1 other cell type or tissue"/>
</dbReference>
<keyword evidence="3" id="KW-1185">Reference proteome</keyword>
<evidence type="ECO:0000256" key="1">
    <source>
        <dbReference type="SAM" id="Phobius"/>
    </source>
</evidence>
<keyword evidence="1" id="KW-0472">Membrane</keyword>
<keyword evidence="1" id="KW-1133">Transmembrane helix</keyword>
<reference evidence="2 3" key="1">
    <citation type="journal article" date="1998" name="Science">
        <title>Genome sequence of the nematode C. elegans: a platform for investigating biology.</title>
        <authorList>
            <consortium name="The C. elegans sequencing consortium"/>
            <person name="Sulson J.E."/>
            <person name="Waterston R."/>
        </authorList>
    </citation>
    <scope>NUCLEOTIDE SEQUENCE [LARGE SCALE GENOMIC DNA]</scope>
    <source>
        <strain evidence="2 3">Bristol N2</strain>
    </source>
</reference>
<dbReference type="PANTHER" id="PTHR22941">
    <property type="entry name" value="SERPENTINE RECEPTOR"/>
    <property type="match status" value="1"/>
</dbReference>
<feature type="transmembrane region" description="Helical" evidence="1">
    <location>
        <begin position="135"/>
        <end position="152"/>
    </location>
</feature>
<dbReference type="AGR" id="WB:WBGene00005507"/>
<dbReference type="PaxDb" id="6239-Y94A7B.7"/>
<feature type="transmembrane region" description="Helical" evidence="1">
    <location>
        <begin position="15"/>
        <end position="35"/>
    </location>
</feature>
<dbReference type="PANTHER" id="PTHR22941:SF48">
    <property type="entry name" value="G PROTEIN-COUPLED RECEPTOR-RELATED"/>
    <property type="match status" value="1"/>
</dbReference>
<feature type="transmembrane region" description="Helical" evidence="1">
    <location>
        <begin position="95"/>
        <end position="114"/>
    </location>
</feature>
<evidence type="ECO:0000313" key="4">
    <source>
        <dbReference type="WormBase" id="Y94A7B.7"/>
    </source>
</evidence>